<evidence type="ECO:0000313" key="4">
    <source>
        <dbReference type="Proteomes" id="UP000238322"/>
    </source>
</evidence>
<accession>A0A2S8F8G4</accession>
<dbReference type="Proteomes" id="UP000238322">
    <property type="component" value="Unassembled WGS sequence"/>
</dbReference>
<evidence type="ECO:0000256" key="1">
    <source>
        <dbReference type="ARBA" id="ARBA00022729"/>
    </source>
</evidence>
<dbReference type="SUPFAM" id="SSF69318">
    <property type="entry name" value="Integrin alpha N-terminal domain"/>
    <property type="match status" value="2"/>
</dbReference>
<dbReference type="EMBL" id="PUHY01000016">
    <property type="protein sequence ID" value="PQO28441.1"/>
    <property type="molecule type" value="Genomic_DNA"/>
</dbReference>
<dbReference type="InterPro" id="IPR013517">
    <property type="entry name" value="FG-GAP"/>
</dbReference>
<evidence type="ECO:0000313" key="3">
    <source>
        <dbReference type="EMBL" id="PQO28441.1"/>
    </source>
</evidence>
<feature type="domain" description="ASPIC/UnbV" evidence="2">
    <location>
        <begin position="529"/>
        <end position="594"/>
    </location>
</feature>
<name>A0A2S8F8G4_9BACT</name>
<dbReference type="PANTHER" id="PTHR16026">
    <property type="entry name" value="CARTILAGE ACIDIC PROTEIN 1"/>
    <property type="match status" value="1"/>
</dbReference>
<evidence type="ECO:0000259" key="2">
    <source>
        <dbReference type="Pfam" id="PF07593"/>
    </source>
</evidence>
<dbReference type="InterPro" id="IPR011519">
    <property type="entry name" value="UnbV_ASPIC"/>
</dbReference>
<comment type="caution">
    <text evidence="3">The sequence shown here is derived from an EMBL/GenBank/DDBJ whole genome shotgun (WGS) entry which is preliminary data.</text>
</comment>
<protein>
    <submittedName>
        <fullName evidence="3">CRTAC1 family protein</fullName>
    </submittedName>
</protein>
<dbReference type="InterPro" id="IPR027039">
    <property type="entry name" value="Crtac1"/>
</dbReference>
<proteinExistence type="predicted"/>
<keyword evidence="1" id="KW-0732">Signal</keyword>
<sequence length="601" mass="65929">MLQNNRRWYVAILFVALLLGPAIYIRYANSEANSHAFPASDASNDLLDRYGFQLHESASEAGIDFNHTPPRIDSQLAHIEPQIASMGASISIVDFDRDGWNDIYVTNSSPGSANAMYRNQQDGTFREMATELGIAQLNEPGTGACMGSIWADYDNDGFEDLLVYKWGPPELFHNEAGKSFVRVTEEADLPSWCNAGSATWFDYDNDGYVDLLIAGYWPDDVRLEALEHTRIMPESFEYAGNGGRKWLLRNLGNGTFKDVTSDVGISSTMWTLAVVAADFNDDGYPDLFLANDYGVSELYLNETDDQGRRFREIGKQAGIGHSPKSGMNAAVGDVLNQGALAIYETNISEEGVLIQGNNLWMPLEKGTAQFQNLASVMGVEMGGWSFGAQFGDLNNDGNLDLYLTNGYVSGDPGTTYWYDFSEITGGHSSIISDAKNWPAMQGRSLSGFQHKRVWLNDGAGSFTEVGQAVGVADKCDGRAVAMADLWNRGVIDVVVANQAGPMLLYKNTVAKGNHWIEFDLTGTESNRNAIGTQVTVHWNGQQQLQQVIAASGYAAQNQRRLHFGLGNVSDVEKVVIRWPSGTKQVIQAPQADKIHGIEESK</sequence>
<gene>
    <name evidence="3" type="ORF">C5Y83_27910</name>
</gene>
<dbReference type="OrthoDB" id="5287961at2"/>
<reference evidence="3 4" key="1">
    <citation type="submission" date="2018-02" db="EMBL/GenBank/DDBJ databases">
        <title>Comparative genomes isolates from brazilian mangrove.</title>
        <authorList>
            <person name="Araujo J.E."/>
            <person name="Taketani R.G."/>
            <person name="Silva M.C.P."/>
            <person name="Loureco M.V."/>
            <person name="Andreote F.D."/>
        </authorList>
    </citation>
    <scope>NUCLEOTIDE SEQUENCE [LARGE SCALE GENOMIC DNA]</scope>
    <source>
        <strain evidence="3 4">Hex-1 MGV</strain>
    </source>
</reference>
<dbReference type="Pfam" id="PF07593">
    <property type="entry name" value="UnbV_ASPIC"/>
    <property type="match status" value="1"/>
</dbReference>
<dbReference type="AlphaFoldDB" id="A0A2S8F8G4"/>
<organism evidence="3 4">
    <name type="scientific">Blastopirellula marina</name>
    <dbReference type="NCBI Taxonomy" id="124"/>
    <lineage>
        <taxon>Bacteria</taxon>
        <taxon>Pseudomonadati</taxon>
        <taxon>Planctomycetota</taxon>
        <taxon>Planctomycetia</taxon>
        <taxon>Pirellulales</taxon>
        <taxon>Pirellulaceae</taxon>
        <taxon>Blastopirellula</taxon>
    </lineage>
</organism>
<dbReference type="RefSeq" id="WP_105333110.1">
    <property type="nucleotide sequence ID" value="NZ_PUHY01000016.1"/>
</dbReference>
<dbReference type="Pfam" id="PF13517">
    <property type="entry name" value="FG-GAP_3"/>
    <property type="match status" value="2"/>
</dbReference>
<dbReference type="InterPro" id="IPR028994">
    <property type="entry name" value="Integrin_alpha_N"/>
</dbReference>
<dbReference type="Gene3D" id="2.130.10.130">
    <property type="entry name" value="Integrin alpha, N-terminal"/>
    <property type="match status" value="2"/>
</dbReference>
<dbReference type="PANTHER" id="PTHR16026:SF0">
    <property type="entry name" value="CARTILAGE ACIDIC PROTEIN 1"/>
    <property type="match status" value="1"/>
</dbReference>